<dbReference type="PANTHER" id="PTHR10766:SF111">
    <property type="entry name" value="TRANSMEMBRANE 9 SUPERFAMILY MEMBER 2"/>
    <property type="match status" value="1"/>
</dbReference>
<dbReference type="InterPro" id="IPR004240">
    <property type="entry name" value="EMP70"/>
</dbReference>
<feature type="transmembrane region" description="Helical" evidence="7">
    <location>
        <begin position="478"/>
        <end position="502"/>
    </location>
</feature>
<evidence type="ECO:0000256" key="1">
    <source>
        <dbReference type="ARBA" id="ARBA00004141"/>
    </source>
</evidence>
<organism evidence="9 10">
    <name type="scientific">Symbiodinium natans</name>
    <dbReference type="NCBI Taxonomy" id="878477"/>
    <lineage>
        <taxon>Eukaryota</taxon>
        <taxon>Sar</taxon>
        <taxon>Alveolata</taxon>
        <taxon>Dinophyceae</taxon>
        <taxon>Suessiales</taxon>
        <taxon>Symbiodiniaceae</taxon>
        <taxon>Symbiodinium</taxon>
    </lineage>
</organism>
<evidence type="ECO:0000256" key="5">
    <source>
        <dbReference type="ARBA" id="ARBA00022989"/>
    </source>
</evidence>
<dbReference type="Proteomes" id="UP000604046">
    <property type="component" value="Unassembled WGS sequence"/>
</dbReference>
<evidence type="ECO:0000256" key="6">
    <source>
        <dbReference type="ARBA" id="ARBA00023136"/>
    </source>
</evidence>
<keyword evidence="4" id="KW-0732">Signal</keyword>
<feature type="transmembrane region" description="Helical" evidence="7">
    <location>
        <begin position="597"/>
        <end position="625"/>
    </location>
</feature>
<name>A0A812S6V2_9DINO</name>
<proteinExistence type="inferred from homology"/>
<accession>A0A812S6V2</accession>
<evidence type="ECO:0000256" key="2">
    <source>
        <dbReference type="ARBA" id="ARBA00005227"/>
    </source>
</evidence>
<dbReference type="PANTHER" id="PTHR10766">
    <property type="entry name" value="TRANSMEMBRANE 9 SUPERFAMILY PROTEIN"/>
    <property type="match status" value="1"/>
</dbReference>
<evidence type="ECO:0000256" key="8">
    <source>
        <dbReference type="SAM" id="MobiDB-lite"/>
    </source>
</evidence>
<feature type="transmembrane region" description="Helical" evidence="7">
    <location>
        <begin position="668"/>
        <end position="697"/>
    </location>
</feature>
<comment type="caution">
    <text evidence="9">The sequence shown here is derived from an EMBL/GenBank/DDBJ whole genome shotgun (WGS) entry which is preliminary data.</text>
</comment>
<feature type="region of interest" description="Disordered" evidence="8">
    <location>
        <begin position="56"/>
        <end position="77"/>
    </location>
</feature>
<feature type="transmembrane region" description="Helical" evidence="7">
    <location>
        <begin position="514"/>
        <end position="537"/>
    </location>
</feature>
<feature type="transmembrane region" description="Helical" evidence="7">
    <location>
        <begin position="558"/>
        <end position="591"/>
    </location>
</feature>
<feature type="transmembrane region" description="Helical" evidence="7">
    <location>
        <begin position="447"/>
        <end position="466"/>
    </location>
</feature>
<sequence length="707" mass="78970">MELLGGEPVKIEACTSSPEAKAAGSPTLSPTTAVDLELPVKLRPALKLYITLYDDDEEDGELEEPREQSSTPPDSLLEPAQDWLLSLTQSPEWMDSPYADEQFEAALAATPPDYVSQGSALHGTGELKARKKAKAGAPNSKAATIQSNGSVATARVACAAGRGAHCADQKWVFVPVAPRRMKVNVSCAMVCERMLGEEEKSVFKRMIDHEYQVNWLVDNLPGTMKYQKTSTGATSYTNGFPVGLKVDGSYFVHNHVQIGLYYHSNSEEFEGSRVVGFEVFPLSLQQEKRGDGKLTCGDLDDPVPRFDLTKEVSVIYSYDVVWIPSPIRWASRWDSYLKMHEGQIHWFSIINSLMIVLFLSGMVAMILLRTLHRDIAKYNDMEADDQGEETGWKLVHGDVFRKPPHSKALAVSVGSGVQLLVCSCVTLVFSAVGFLSPVHRGSILQGMLLLFTFAGILAGYTSARFYKMWKGEDWKKTTLLTALLYPGTVFCIFFVLDLFIWGTRSSGAVPFTTMFALLVLWFGISVPLVFLGAFFGYKKAPISLPVRTNQIPRQIPAQPWYITGVFSCLIGGVLPFAGVFTELFFIMSSIWQHQFYYLFGFLMLVLVILVVTCAEISITLVYFQLTNEDYNWWWRSFLTSASSALYVFAYSCLYYFTRMQIGHYVGALLYFGYMFVISYTFALLTGAIGFSATFFFVRTIYGSIKID</sequence>
<keyword evidence="5 7" id="KW-1133">Transmembrane helix</keyword>
<comment type="subcellular location">
    <subcellularLocation>
        <location evidence="1">Membrane</location>
        <topology evidence="1">Multi-pass membrane protein</topology>
    </subcellularLocation>
</comment>
<keyword evidence="10" id="KW-1185">Reference proteome</keyword>
<evidence type="ECO:0000313" key="10">
    <source>
        <dbReference type="Proteomes" id="UP000604046"/>
    </source>
</evidence>
<comment type="similarity">
    <text evidence="2 7">Belongs to the nonaspanin (TM9SF) (TC 9.A.2) family.</text>
</comment>
<dbReference type="GO" id="GO:0072657">
    <property type="term" value="P:protein localization to membrane"/>
    <property type="evidence" value="ECO:0007669"/>
    <property type="project" value="TreeGrafter"/>
</dbReference>
<dbReference type="Pfam" id="PF02990">
    <property type="entry name" value="EMP70"/>
    <property type="match status" value="1"/>
</dbReference>
<evidence type="ECO:0000256" key="4">
    <source>
        <dbReference type="ARBA" id="ARBA00022729"/>
    </source>
</evidence>
<feature type="transmembrane region" description="Helical" evidence="7">
    <location>
        <begin position="409"/>
        <end position="435"/>
    </location>
</feature>
<feature type="transmembrane region" description="Helical" evidence="7">
    <location>
        <begin position="344"/>
        <end position="368"/>
    </location>
</feature>
<keyword evidence="3 7" id="KW-0812">Transmembrane</keyword>
<reference evidence="9" key="1">
    <citation type="submission" date="2021-02" db="EMBL/GenBank/DDBJ databases">
        <authorList>
            <person name="Dougan E. K."/>
            <person name="Rhodes N."/>
            <person name="Thang M."/>
            <person name="Chan C."/>
        </authorList>
    </citation>
    <scope>NUCLEOTIDE SEQUENCE</scope>
</reference>
<evidence type="ECO:0000256" key="7">
    <source>
        <dbReference type="RuleBase" id="RU363079"/>
    </source>
</evidence>
<dbReference type="GO" id="GO:0016020">
    <property type="term" value="C:membrane"/>
    <property type="evidence" value="ECO:0007669"/>
    <property type="project" value="UniProtKB-SubCell"/>
</dbReference>
<feature type="region of interest" description="Disordered" evidence="8">
    <location>
        <begin position="1"/>
        <end position="34"/>
    </location>
</feature>
<evidence type="ECO:0000313" key="9">
    <source>
        <dbReference type="EMBL" id="CAE7462749.1"/>
    </source>
</evidence>
<feature type="transmembrane region" description="Helical" evidence="7">
    <location>
        <begin position="637"/>
        <end position="656"/>
    </location>
</feature>
<evidence type="ECO:0000256" key="3">
    <source>
        <dbReference type="ARBA" id="ARBA00022692"/>
    </source>
</evidence>
<dbReference type="EMBL" id="CAJNDS010002408">
    <property type="protein sequence ID" value="CAE7462749.1"/>
    <property type="molecule type" value="Genomic_DNA"/>
</dbReference>
<protein>
    <recommendedName>
        <fullName evidence="7">Transmembrane 9 superfamily member</fullName>
    </recommendedName>
</protein>
<gene>
    <name evidence="9" type="primary">TMN7</name>
    <name evidence="9" type="ORF">SNAT2548_LOCUS25775</name>
</gene>
<dbReference type="AlphaFoldDB" id="A0A812S6V2"/>
<keyword evidence="6 7" id="KW-0472">Membrane</keyword>
<dbReference type="OrthoDB" id="1666796at2759"/>
<dbReference type="GO" id="GO:0005737">
    <property type="term" value="C:cytoplasm"/>
    <property type="evidence" value="ECO:0007669"/>
    <property type="project" value="UniProtKB-ARBA"/>
</dbReference>